<accession>A0A4R8TKR3</accession>
<comment type="caution">
    <text evidence="2">The sequence shown here is derived from an EMBL/GenBank/DDBJ whole genome shotgun (WGS) entry which is preliminary data.</text>
</comment>
<evidence type="ECO:0000256" key="1">
    <source>
        <dbReference type="SAM" id="MobiDB-lite"/>
    </source>
</evidence>
<reference evidence="2 3" key="1">
    <citation type="submission" date="2018-11" db="EMBL/GenBank/DDBJ databases">
        <title>Genome sequence and assembly of Colletotrichum sidae.</title>
        <authorList>
            <person name="Gan P."/>
            <person name="Shirasu K."/>
        </authorList>
    </citation>
    <scope>NUCLEOTIDE SEQUENCE [LARGE SCALE GENOMIC DNA]</scope>
    <source>
        <strain evidence="2 3">CBS 518.97</strain>
    </source>
</reference>
<dbReference type="EMBL" id="QAPF01000057">
    <property type="protein sequence ID" value="TEA18888.1"/>
    <property type="molecule type" value="Genomic_DNA"/>
</dbReference>
<dbReference type="Proteomes" id="UP000295604">
    <property type="component" value="Unassembled WGS sequence"/>
</dbReference>
<feature type="region of interest" description="Disordered" evidence="1">
    <location>
        <begin position="1"/>
        <end position="53"/>
    </location>
</feature>
<name>A0A4R8TKR3_9PEZI</name>
<feature type="compositionally biased region" description="Pro residues" evidence="1">
    <location>
        <begin position="269"/>
        <end position="278"/>
    </location>
</feature>
<feature type="region of interest" description="Disordered" evidence="1">
    <location>
        <begin position="187"/>
        <end position="309"/>
    </location>
</feature>
<feature type="compositionally biased region" description="Polar residues" evidence="1">
    <location>
        <begin position="1"/>
        <end position="13"/>
    </location>
</feature>
<keyword evidence="3" id="KW-1185">Reference proteome</keyword>
<dbReference type="AlphaFoldDB" id="A0A4R8TKR3"/>
<feature type="compositionally biased region" description="Basic residues" evidence="1">
    <location>
        <begin position="541"/>
        <end position="553"/>
    </location>
</feature>
<proteinExistence type="predicted"/>
<protein>
    <submittedName>
        <fullName evidence="2">Uncharacterized protein</fullName>
    </submittedName>
</protein>
<evidence type="ECO:0000313" key="2">
    <source>
        <dbReference type="EMBL" id="TEA18888.1"/>
    </source>
</evidence>
<feature type="compositionally biased region" description="Polar residues" evidence="1">
    <location>
        <begin position="43"/>
        <end position="53"/>
    </location>
</feature>
<feature type="compositionally biased region" description="Polar residues" evidence="1">
    <location>
        <begin position="223"/>
        <end position="248"/>
    </location>
</feature>
<gene>
    <name evidence="2" type="ORF">C8034_v010810</name>
</gene>
<feature type="region of interest" description="Disordered" evidence="1">
    <location>
        <begin position="506"/>
        <end position="553"/>
    </location>
</feature>
<feature type="compositionally biased region" description="Low complexity" evidence="1">
    <location>
        <begin position="531"/>
        <end position="540"/>
    </location>
</feature>
<evidence type="ECO:0000313" key="3">
    <source>
        <dbReference type="Proteomes" id="UP000295604"/>
    </source>
</evidence>
<feature type="compositionally biased region" description="Low complexity" evidence="1">
    <location>
        <begin position="279"/>
        <end position="300"/>
    </location>
</feature>
<organism evidence="2 3">
    <name type="scientific">Colletotrichum sidae</name>
    <dbReference type="NCBI Taxonomy" id="1347389"/>
    <lineage>
        <taxon>Eukaryota</taxon>
        <taxon>Fungi</taxon>
        <taxon>Dikarya</taxon>
        <taxon>Ascomycota</taxon>
        <taxon>Pezizomycotina</taxon>
        <taxon>Sordariomycetes</taxon>
        <taxon>Hypocreomycetidae</taxon>
        <taxon>Glomerellales</taxon>
        <taxon>Glomerellaceae</taxon>
        <taxon>Colletotrichum</taxon>
        <taxon>Colletotrichum orbiculare species complex</taxon>
    </lineage>
</organism>
<feature type="region of interest" description="Disordered" evidence="1">
    <location>
        <begin position="447"/>
        <end position="468"/>
    </location>
</feature>
<sequence>MSTHQYIGQSQMHPSGIADHMSRRRSPIAQPPASSYPDVPTYAVTTSSQPQQTDHIMLTPSSGVGSPSFQTNGKLMHQQHPAENYYASPSSSSTMWHGYDMSAPHSQAASPLPVNYAHIESPVRDEIPEPPIPYFGAYGVSGQQDPDQTSLSPENRHDFYMHTNDPMLGTTLMAAPDMTMVPQTFGRPLAPNNPMPFHAQHLPNHFHTQHSTLPDGQDLGGRRQSQQLNFPSTQFGRPKSESINSRDGNQMPRVQRKPRMRNRNEELPESPPLSPSPPSQQSQLSHLATPLATPSSSSAPHDLSDELVFKPNCPPQERFLFEKRYGLERQKGSGMWDTIRADFNAKFDLHSEVPRLQMMCTRGRIQFLELSPRDREILRQSMIYAEKQFFKTVFQNFKERGGGATSHWGLADVEAHAVEQGWANLWYEPAPMDPSVNIRRRRKMDVRRRSNAAANANADSPVPLSPAEREQILEEILVERGIKPEDEDPEMVACQELRQMQLALPQQRQVKLQPAGPTEEATQTNRRPARGAKAPIAAAKPRTRGRAQKSKAT</sequence>